<dbReference type="KEGG" id="ure:UREG_07659"/>
<evidence type="ECO:0000256" key="7">
    <source>
        <dbReference type="ARBA" id="ARBA00023033"/>
    </source>
</evidence>
<accession>C4JZQ8</accession>
<keyword evidence="9" id="KW-1185">Reference proteome</keyword>
<keyword evidence="5" id="KW-0560">Oxidoreductase</keyword>
<evidence type="ECO:0000256" key="5">
    <source>
        <dbReference type="ARBA" id="ARBA00023002"/>
    </source>
</evidence>
<evidence type="ECO:0000313" key="9">
    <source>
        <dbReference type="Proteomes" id="UP000002058"/>
    </source>
</evidence>
<evidence type="ECO:0000256" key="3">
    <source>
        <dbReference type="ARBA" id="ARBA00022617"/>
    </source>
</evidence>
<dbReference type="GeneID" id="8438862"/>
<dbReference type="PANTHER" id="PTHR46206">
    <property type="entry name" value="CYTOCHROME P450"/>
    <property type="match status" value="1"/>
</dbReference>
<dbReference type="OrthoDB" id="1844152at2759"/>
<comment type="cofactor">
    <cofactor evidence="1">
        <name>heme</name>
        <dbReference type="ChEBI" id="CHEBI:30413"/>
    </cofactor>
</comment>
<name>C4JZQ8_UNCRE</name>
<dbReference type="Proteomes" id="UP000002058">
    <property type="component" value="Unassembled WGS sequence"/>
</dbReference>
<reference evidence="9" key="1">
    <citation type="journal article" date="2009" name="Genome Res.">
        <title>Comparative genomic analyses of the human fungal pathogens Coccidioides and their relatives.</title>
        <authorList>
            <person name="Sharpton T.J."/>
            <person name="Stajich J.E."/>
            <person name="Rounsley S.D."/>
            <person name="Gardner M.J."/>
            <person name="Wortman J.R."/>
            <person name="Jordar V.S."/>
            <person name="Maiti R."/>
            <person name="Kodira C.D."/>
            <person name="Neafsey D.E."/>
            <person name="Zeng Q."/>
            <person name="Hung C.-Y."/>
            <person name="McMahan C."/>
            <person name="Muszewska A."/>
            <person name="Grynberg M."/>
            <person name="Mandel M.A."/>
            <person name="Kellner E.M."/>
            <person name="Barker B.M."/>
            <person name="Galgiani J.N."/>
            <person name="Orbach M.J."/>
            <person name="Kirkland T.N."/>
            <person name="Cole G.T."/>
            <person name="Henn M.R."/>
            <person name="Birren B.W."/>
            <person name="Taylor J.W."/>
        </authorList>
    </citation>
    <scope>NUCLEOTIDE SEQUENCE [LARGE SCALE GENOMIC DNA]</scope>
    <source>
        <strain evidence="9">UAMH 1704</strain>
    </source>
</reference>
<dbReference type="eggNOG" id="KOG0158">
    <property type="taxonomic scope" value="Eukaryota"/>
</dbReference>
<dbReference type="GO" id="GO:0004497">
    <property type="term" value="F:monooxygenase activity"/>
    <property type="evidence" value="ECO:0007669"/>
    <property type="project" value="UniProtKB-KW"/>
</dbReference>
<sequence>MALLSTLVQLLAPLSIVFICISLGRALFRPAQSTLWSQPVVGLRKQWAAWLRATLRSSYNIKQLVFEGYTKYGSAGSAFVVPSIDRGPIMLIPPREVKRIYTLPESALDVRATQQETNQTRWVTWDKKPAEDSFVFDVIRQQVTRNLKHLTPVIGSEIQLGFERCWGAETEWKEIKIWDTCWQIVTGAVNSALCGMPLCRDPEFLKGCQDHSLVIMAGAMAINASHSLLQPITGGLIWLTCNVFFKRTLKKCMPVVKERLEKTAKLKTDPTYDWTPPKDAIQWIIDECYDTGNLARLDPKSICFRLLLLNDVSIPSTSFSVQSFIVDLFTADPTRGFVEALRKESEAAFEESGGIWTVDAVKKLKLVESAIRESMRLSPLGSIALPRTVISAPPVPPFPLCYRRAPGAHARHI</sequence>
<dbReference type="SUPFAM" id="SSF48264">
    <property type="entry name" value="Cytochrome P450"/>
    <property type="match status" value="1"/>
</dbReference>
<evidence type="ECO:0000313" key="8">
    <source>
        <dbReference type="EMBL" id="EEP82794.1"/>
    </source>
</evidence>
<dbReference type="VEuPathDB" id="FungiDB:UREG_07659"/>
<dbReference type="GO" id="GO:0005506">
    <property type="term" value="F:iron ion binding"/>
    <property type="evidence" value="ECO:0007669"/>
    <property type="project" value="InterPro"/>
</dbReference>
<dbReference type="InParanoid" id="C4JZQ8"/>
<dbReference type="InterPro" id="IPR036396">
    <property type="entry name" value="Cyt_P450_sf"/>
</dbReference>
<proteinExistence type="inferred from homology"/>
<dbReference type="PANTHER" id="PTHR46206:SF1">
    <property type="entry name" value="P450, PUTATIVE (EUROFUNG)-RELATED"/>
    <property type="match status" value="1"/>
</dbReference>
<keyword evidence="3" id="KW-0349">Heme</keyword>
<dbReference type="GO" id="GO:0020037">
    <property type="term" value="F:heme binding"/>
    <property type="evidence" value="ECO:0007669"/>
    <property type="project" value="InterPro"/>
</dbReference>
<comment type="similarity">
    <text evidence="2">Belongs to the cytochrome P450 family.</text>
</comment>
<dbReference type="AlphaFoldDB" id="C4JZQ8"/>
<dbReference type="EMBL" id="CH476619">
    <property type="protein sequence ID" value="EEP82794.1"/>
    <property type="molecule type" value="Genomic_DNA"/>
</dbReference>
<dbReference type="CDD" id="cd11041">
    <property type="entry name" value="CYP503A1-like"/>
    <property type="match status" value="1"/>
</dbReference>
<keyword evidence="7" id="KW-0503">Monooxygenase</keyword>
<organism evidence="8 9">
    <name type="scientific">Uncinocarpus reesii (strain UAMH 1704)</name>
    <dbReference type="NCBI Taxonomy" id="336963"/>
    <lineage>
        <taxon>Eukaryota</taxon>
        <taxon>Fungi</taxon>
        <taxon>Dikarya</taxon>
        <taxon>Ascomycota</taxon>
        <taxon>Pezizomycotina</taxon>
        <taxon>Eurotiomycetes</taxon>
        <taxon>Eurotiomycetidae</taxon>
        <taxon>Onygenales</taxon>
        <taxon>Onygenaceae</taxon>
        <taxon>Uncinocarpus</taxon>
    </lineage>
</organism>
<gene>
    <name evidence="8" type="ORF">UREG_07659</name>
</gene>
<evidence type="ECO:0000256" key="2">
    <source>
        <dbReference type="ARBA" id="ARBA00010617"/>
    </source>
</evidence>
<dbReference type="Gene3D" id="1.10.630.10">
    <property type="entry name" value="Cytochrome P450"/>
    <property type="match status" value="1"/>
</dbReference>
<protein>
    <recommendedName>
        <fullName evidence="10">Cytochrome P450</fullName>
    </recommendedName>
</protein>
<dbReference type="GO" id="GO:0016705">
    <property type="term" value="F:oxidoreductase activity, acting on paired donors, with incorporation or reduction of molecular oxygen"/>
    <property type="evidence" value="ECO:0007669"/>
    <property type="project" value="InterPro"/>
</dbReference>
<keyword evidence="6" id="KW-0408">Iron</keyword>
<dbReference type="OMA" id="DHAMSIF"/>
<dbReference type="HOGENOM" id="CLU_022195_9_2_1"/>
<evidence type="ECO:0008006" key="10">
    <source>
        <dbReference type="Google" id="ProtNLM"/>
    </source>
</evidence>
<evidence type="ECO:0000256" key="6">
    <source>
        <dbReference type="ARBA" id="ARBA00023004"/>
    </source>
</evidence>
<keyword evidence="4" id="KW-0479">Metal-binding</keyword>
<evidence type="ECO:0000256" key="4">
    <source>
        <dbReference type="ARBA" id="ARBA00022723"/>
    </source>
</evidence>
<dbReference type="RefSeq" id="XP_002582886.1">
    <property type="nucleotide sequence ID" value="XM_002582840.1"/>
</dbReference>
<evidence type="ECO:0000256" key="1">
    <source>
        <dbReference type="ARBA" id="ARBA00001971"/>
    </source>
</evidence>